<feature type="compositionally biased region" description="Low complexity" evidence="8">
    <location>
        <begin position="21"/>
        <end position="38"/>
    </location>
</feature>
<keyword evidence="7" id="KW-0539">Nucleus</keyword>
<proteinExistence type="inferred from homology"/>
<dbReference type="PANTHER" id="PTHR23240:SF6">
    <property type="entry name" value="DNA CROSS-LINK REPAIR 1A PROTEIN"/>
    <property type="match status" value="1"/>
</dbReference>
<keyword evidence="5" id="KW-0227">DNA damage</keyword>
<feature type="compositionally biased region" description="Basic and acidic residues" evidence="8">
    <location>
        <begin position="620"/>
        <end position="630"/>
    </location>
</feature>
<dbReference type="CDD" id="cd16273">
    <property type="entry name" value="SNM1A-1C-like_MBL-fold"/>
    <property type="match status" value="1"/>
</dbReference>
<dbReference type="FunFam" id="3.60.15.10:FF:000038">
    <property type="entry name" value="DNA cross-link repair protein pso2/snm1"/>
    <property type="match status" value="1"/>
</dbReference>
<evidence type="ECO:0000256" key="1">
    <source>
        <dbReference type="ARBA" id="ARBA00004123"/>
    </source>
</evidence>
<dbReference type="InterPro" id="IPR036866">
    <property type="entry name" value="RibonucZ/Hydroxyglut_hydro"/>
</dbReference>
<dbReference type="GO" id="GO:0036297">
    <property type="term" value="P:interstrand cross-link repair"/>
    <property type="evidence" value="ECO:0007669"/>
    <property type="project" value="TreeGrafter"/>
</dbReference>
<evidence type="ECO:0000256" key="3">
    <source>
        <dbReference type="ARBA" id="ARBA00022676"/>
    </source>
</evidence>
<dbReference type="STRING" id="329884.A0A4U0X6N9"/>
<feature type="region of interest" description="Disordered" evidence="8">
    <location>
        <begin position="61"/>
        <end position="215"/>
    </location>
</feature>
<dbReference type="Pfam" id="PF07522">
    <property type="entry name" value="DRMBL"/>
    <property type="match status" value="1"/>
</dbReference>
<feature type="region of interest" description="Disordered" evidence="8">
    <location>
        <begin position="326"/>
        <end position="370"/>
    </location>
</feature>
<keyword evidence="11" id="KW-1185">Reference proteome</keyword>
<evidence type="ECO:0000259" key="9">
    <source>
        <dbReference type="Pfam" id="PF07522"/>
    </source>
</evidence>
<feature type="compositionally biased region" description="Basic and acidic residues" evidence="8">
    <location>
        <begin position="91"/>
        <end position="102"/>
    </location>
</feature>
<dbReference type="GO" id="GO:0005634">
    <property type="term" value="C:nucleus"/>
    <property type="evidence" value="ECO:0007669"/>
    <property type="project" value="UniProtKB-SubCell"/>
</dbReference>
<dbReference type="FunFam" id="3.40.50.12650:FF:000007">
    <property type="entry name" value="DNA cross-link repair 1A protein, variant"/>
    <property type="match status" value="1"/>
</dbReference>
<feature type="compositionally biased region" description="Polar residues" evidence="8">
    <location>
        <begin position="326"/>
        <end position="342"/>
    </location>
</feature>
<dbReference type="PANTHER" id="PTHR23240">
    <property type="entry name" value="DNA CROSS-LINK REPAIR PROTEIN PSO2/SNM1-RELATED"/>
    <property type="match status" value="1"/>
</dbReference>
<feature type="compositionally biased region" description="Acidic residues" evidence="8">
    <location>
        <begin position="913"/>
        <end position="925"/>
    </location>
</feature>
<reference evidence="10 11" key="1">
    <citation type="submission" date="2017-03" db="EMBL/GenBank/DDBJ databases">
        <title>Genomes of endolithic fungi from Antarctica.</title>
        <authorList>
            <person name="Coleine C."/>
            <person name="Masonjones S."/>
            <person name="Stajich J.E."/>
        </authorList>
    </citation>
    <scope>NUCLEOTIDE SEQUENCE [LARGE SCALE GENOMIC DNA]</scope>
    <source>
        <strain evidence="10 11">CCFEE 5184</strain>
    </source>
</reference>
<evidence type="ECO:0000256" key="6">
    <source>
        <dbReference type="ARBA" id="ARBA00023204"/>
    </source>
</evidence>
<evidence type="ECO:0000313" key="10">
    <source>
        <dbReference type="EMBL" id="TKA71457.1"/>
    </source>
</evidence>
<evidence type="ECO:0000256" key="4">
    <source>
        <dbReference type="ARBA" id="ARBA00022679"/>
    </source>
</evidence>
<sequence length="1207" mass="132952">MAVKTKGPKQVPLPTIGRQGTVGSAKKATTTTKIKQTGKANTSILSFFKKTDGPEEAGLFVQDRSGSAYTVHDVENQTPPPEAAGDEGGEDEARFNESEGSVKRRKTSPEPNDIELFGEVNPAQAPEPPGHQAQIPSRAKSGPFMEESDSEDDGEQRGSVIAVKDENATIVPEPLLQGTASAEVPAYEVSTNNKASGSTEKATRPPLIKQETSYAPDADEFKDFEGMDDFDEDLFEQGDEFLERRYMEEQAALEGEDGEKDYDPLPPEGPLIVTQEETPSCPICNVDLVGVGEQDAGTHVNNCLDGNPTPLPEKISVVAKAQWPITGQSTKADNTASASQYKKPNRSPKPGQADPFESGKSGPNGGSAFNKLMSGHAEDAAWAEAAAAEHASRGKPAYQRTCPFYKILPGLFICVDAFRYGAVQGCQAYFLSHFHSDHYIGLTASWSHGPIYCSKVTGNLVRQQLRVDPKYVVDLEFDKTVDVPGTKGVRVTMIHANHCPGSSLYLFEKVVGKKTNGEPRLQRILHCGDFRACRAHVEHPLLMPDVQDKLTGKTKEQKIDVCYLDTTYLNPKYAFPNQRDVITACADMCVSLSKHSVDESDGWEQMKRQRAGEGMVKFVRKESASSIKEEPLEDEDEDDKDHMKLLANPAASQQVLSTNATPSVQKGRGRLLVVVGTYSIGKERICLGIAHALNSKIYAPPNKMRIVAALEDPELNALMTPDPRAAQVHMTPLFEIRADTLDDYLKDYFPHFTRAVGFRPSGWNYRPPTSRFLESPSVATVLNGENWKSAYAMKDLLPQRGSTSRASCFGVPYSEHSSFRELTMFCCALRIERIIPTVNVGSAKGRERMMGWCERWAVERKKSGVWKLPEDGGCSQHRRRTSRGLHVPPEGLKEGHAAAAAAAASTYGSTTYIEEEDGDGDGDGDGIDRDLNVYRGSRNHPHPHMSLDRSPSPQRGGGWSSPGLTSPYEETNGHSRARIPSPGKRHGYGEQLNGGGGAAQPGVTWGSARAKSARVNGYPSYQSQNQGFFGRHYRKLSESLPYFAHGGQEDRYAEKEKLGRGRLGGRGGSGGGKRGWREVPRRVGLLISRRRRGAALLLLVLMGLMVWFQKPLQYLYRRTSFLGGGSKFVIILAANQGGGVMEWKGPREWAIERDSVKNKKKYVADWGYELDIVDMSTKKRYAHEWRESWEKVDVIRKAMTKFPDAEW</sequence>
<evidence type="ECO:0000256" key="2">
    <source>
        <dbReference type="ARBA" id="ARBA00010304"/>
    </source>
</evidence>
<feature type="region of interest" description="Disordered" evidence="8">
    <location>
        <begin position="248"/>
        <end position="267"/>
    </location>
</feature>
<accession>A0A4U0X6N9</accession>
<dbReference type="InterPro" id="IPR011084">
    <property type="entry name" value="DRMBL"/>
</dbReference>
<feature type="region of interest" description="Disordered" evidence="8">
    <location>
        <begin position="620"/>
        <end position="639"/>
    </location>
</feature>
<dbReference type="OrthoDB" id="262529at2759"/>
<feature type="compositionally biased region" description="Polar residues" evidence="8">
    <location>
        <begin position="189"/>
        <end position="200"/>
    </location>
</feature>
<feature type="region of interest" description="Disordered" evidence="8">
    <location>
        <begin position="912"/>
        <end position="1004"/>
    </location>
</feature>
<dbReference type="GO" id="GO:0003684">
    <property type="term" value="F:damaged DNA binding"/>
    <property type="evidence" value="ECO:0007669"/>
    <property type="project" value="TreeGrafter"/>
</dbReference>
<dbReference type="Gene3D" id="3.60.15.10">
    <property type="entry name" value="Ribonuclease Z/Hydroxyacylglutathione hydrolase-like"/>
    <property type="match status" value="1"/>
</dbReference>
<evidence type="ECO:0000256" key="5">
    <source>
        <dbReference type="ARBA" id="ARBA00022763"/>
    </source>
</evidence>
<dbReference type="EMBL" id="NAJQ01000352">
    <property type="protein sequence ID" value="TKA71457.1"/>
    <property type="molecule type" value="Genomic_DNA"/>
</dbReference>
<organism evidence="10 11">
    <name type="scientific">Friedmanniomyces simplex</name>
    <dbReference type="NCBI Taxonomy" id="329884"/>
    <lineage>
        <taxon>Eukaryota</taxon>
        <taxon>Fungi</taxon>
        <taxon>Dikarya</taxon>
        <taxon>Ascomycota</taxon>
        <taxon>Pezizomycotina</taxon>
        <taxon>Dothideomycetes</taxon>
        <taxon>Dothideomycetidae</taxon>
        <taxon>Mycosphaerellales</taxon>
        <taxon>Teratosphaeriaceae</taxon>
        <taxon>Friedmanniomyces</taxon>
    </lineage>
</organism>
<dbReference type="SUPFAM" id="SSF56281">
    <property type="entry name" value="Metallo-hydrolase/oxidoreductase"/>
    <property type="match status" value="1"/>
</dbReference>
<dbReference type="GO" id="GO:0016757">
    <property type="term" value="F:glycosyltransferase activity"/>
    <property type="evidence" value="ECO:0007669"/>
    <property type="project" value="UniProtKB-KW"/>
</dbReference>
<keyword evidence="6" id="KW-0234">DNA repair</keyword>
<gene>
    <name evidence="10" type="ORF">B0A55_07798</name>
</gene>
<feature type="domain" description="DNA repair metallo-beta-lactamase" evidence="9">
    <location>
        <begin position="714"/>
        <end position="841"/>
    </location>
</feature>
<dbReference type="InterPro" id="IPR008630">
    <property type="entry name" value="Glyco_trans_34"/>
</dbReference>
<dbReference type="Proteomes" id="UP000309340">
    <property type="component" value="Unassembled WGS sequence"/>
</dbReference>
<dbReference type="AlphaFoldDB" id="A0A4U0X6N9"/>
<comment type="caution">
    <text evidence="10">The sequence shown here is derived from an EMBL/GenBank/DDBJ whole genome shotgun (WGS) entry which is preliminary data.</text>
</comment>
<protein>
    <recommendedName>
        <fullName evidence="9">DNA repair metallo-beta-lactamase domain-containing protein</fullName>
    </recommendedName>
</protein>
<dbReference type="GO" id="GO:0035312">
    <property type="term" value="F:5'-3' DNA exonuclease activity"/>
    <property type="evidence" value="ECO:0007669"/>
    <property type="project" value="TreeGrafter"/>
</dbReference>
<evidence type="ECO:0000256" key="7">
    <source>
        <dbReference type="ARBA" id="ARBA00023242"/>
    </source>
</evidence>
<keyword evidence="3" id="KW-0328">Glycosyltransferase</keyword>
<feature type="region of interest" description="Disordered" evidence="8">
    <location>
        <begin position="870"/>
        <end position="899"/>
    </location>
</feature>
<feature type="region of interest" description="Disordered" evidence="8">
    <location>
        <begin position="1"/>
        <end position="38"/>
    </location>
</feature>
<evidence type="ECO:0000256" key="8">
    <source>
        <dbReference type="SAM" id="MobiDB-lite"/>
    </source>
</evidence>
<dbReference type="Pfam" id="PF05637">
    <property type="entry name" value="Glyco_transf_34"/>
    <property type="match status" value="1"/>
</dbReference>
<name>A0A4U0X6N9_9PEZI</name>
<comment type="subcellular location">
    <subcellularLocation>
        <location evidence="1">Nucleus</location>
    </subcellularLocation>
</comment>
<dbReference type="GO" id="GO:0006303">
    <property type="term" value="P:double-strand break repair via nonhomologous end joining"/>
    <property type="evidence" value="ECO:0007669"/>
    <property type="project" value="TreeGrafter"/>
</dbReference>
<dbReference type="Gene3D" id="3.40.50.12650">
    <property type="match status" value="1"/>
</dbReference>
<dbReference type="GO" id="GO:0016020">
    <property type="term" value="C:membrane"/>
    <property type="evidence" value="ECO:0007669"/>
    <property type="project" value="InterPro"/>
</dbReference>
<keyword evidence="4" id="KW-0808">Transferase</keyword>
<comment type="similarity">
    <text evidence="2">Belongs to the DNA repair metallo-beta-lactamase (DRMBL) family.</text>
</comment>
<evidence type="ECO:0000313" key="11">
    <source>
        <dbReference type="Proteomes" id="UP000309340"/>
    </source>
</evidence>